<gene>
    <name evidence="1" type="ORF">QAD02_010572</name>
</gene>
<evidence type="ECO:0000313" key="2">
    <source>
        <dbReference type="Proteomes" id="UP001239111"/>
    </source>
</evidence>
<sequence length="442" mass="49406">MDSVTRIIFLFVFFCSCSIDPSFQESNFQKSWSIHGSDGQITSGKFDLAKKRLPFALCTANETLQELFCTVNVQKLKDETSSSVHSCHLKLNTMKNNTFFEPSFHRGSIEIVQFLGEKDKVIITWDEKNTELPYPNCPSRQNVIILDYTTCKTKHLHYSVDTSQNCGQLGDSDHIMKNVVVYQDSFDVIVTDKDKCGKLERCRLTYDQHGNQMGEPNFVTPTRFIGKTDAALSTTPSKGFFTVNWFIRSVDVIHVSPNGTETGLLHVPNDIEEVLVKSSNSYEKYTLCLKPNDEPGSNLEKSAVNCRQYNIDKISEDFSVIIDFPKGTKAMAVQNLPNGGFHLLTVECKTQGVNSGSSNGEHGPQANATVTKVSPNGQKNVVLSNHTIKSAVGDLICLDPKSDIIFSLNDDQFCVYFSFNLNRVPDTSVAWSAFEKKCSKFL</sequence>
<reference evidence="1" key="1">
    <citation type="submission" date="2023-04" db="EMBL/GenBank/DDBJ databases">
        <title>A chromosome-level genome assembly of the parasitoid wasp Eretmocerus hayati.</title>
        <authorList>
            <person name="Zhong Y."/>
            <person name="Liu S."/>
            <person name="Liu Y."/>
        </authorList>
    </citation>
    <scope>NUCLEOTIDE SEQUENCE</scope>
    <source>
        <strain evidence="1">ZJU_SS_LIU_2023</strain>
    </source>
</reference>
<accession>A0ACC2NW07</accession>
<proteinExistence type="predicted"/>
<comment type="caution">
    <text evidence="1">The sequence shown here is derived from an EMBL/GenBank/DDBJ whole genome shotgun (WGS) entry which is preliminary data.</text>
</comment>
<dbReference type="EMBL" id="CM056742">
    <property type="protein sequence ID" value="KAJ8674786.1"/>
    <property type="molecule type" value="Genomic_DNA"/>
</dbReference>
<organism evidence="1 2">
    <name type="scientific">Eretmocerus hayati</name>
    <dbReference type="NCBI Taxonomy" id="131215"/>
    <lineage>
        <taxon>Eukaryota</taxon>
        <taxon>Metazoa</taxon>
        <taxon>Ecdysozoa</taxon>
        <taxon>Arthropoda</taxon>
        <taxon>Hexapoda</taxon>
        <taxon>Insecta</taxon>
        <taxon>Pterygota</taxon>
        <taxon>Neoptera</taxon>
        <taxon>Endopterygota</taxon>
        <taxon>Hymenoptera</taxon>
        <taxon>Apocrita</taxon>
        <taxon>Proctotrupomorpha</taxon>
        <taxon>Chalcidoidea</taxon>
        <taxon>Aphelinidae</taxon>
        <taxon>Aphelininae</taxon>
        <taxon>Eretmocerus</taxon>
    </lineage>
</organism>
<dbReference type="Proteomes" id="UP001239111">
    <property type="component" value="Chromosome 2"/>
</dbReference>
<keyword evidence="2" id="KW-1185">Reference proteome</keyword>
<name>A0ACC2NW07_9HYME</name>
<evidence type="ECO:0000313" key="1">
    <source>
        <dbReference type="EMBL" id="KAJ8674786.1"/>
    </source>
</evidence>
<protein>
    <submittedName>
        <fullName evidence="1">Uncharacterized protein</fullName>
    </submittedName>
</protein>